<evidence type="ECO:0000256" key="8">
    <source>
        <dbReference type="ARBA" id="ARBA00022771"/>
    </source>
</evidence>
<feature type="active site" evidence="14">
    <location>
        <position position="347"/>
    </location>
</feature>
<comment type="similarity">
    <text evidence="2 14">Belongs to the ANKZF1/VMS1 family.</text>
</comment>
<feature type="compositionally biased region" description="Low complexity" evidence="15">
    <location>
        <begin position="627"/>
        <end position="641"/>
    </location>
</feature>
<dbReference type="InterPro" id="IPR002110">
    <property type="entry name" value="Ankyrin_rpt"/>
</dbReference>
<evidence type="ECO:0000256" key="11">
    <source>
        <dbReference type="ARBA" id="ARBA00023043"/>
    </source>
</evidence>
<dbReference type="PANTHER" id="PTHR16036:SF2">
    <property type="entry name" value="TRNA ENDONUCLEASE ANKZF1"/>
    <property type="match status" value="1"/>
</dbReference>
<dbReference type="InterPro" id="IPR036770">
    <property type="entry name" value="Ankyrin_rpt-contain_sf"/>
</dbReference>
<sequence length="738" mass="82164">MGQGDPNANIDQTKQVFPPRDEEKKLPGEAYQFWATRHRLVAPGISMASTPPPAAATATATAAAADPAATIKNNSALTHYLQRHQEDKRQPSIFEVPGDFFDSCRLLQSPYSSIIPTQSVPSKPPNEDVPDDFPEDKEEGTSGIHPSEITAMQRWACSTCDAEFESLLEQRSHFSSDFHRLNVKLTVAGKGTVKEEDFDETSLDTLCKDFDVSSISGSDDEDENETGVRNRSHSRSVGNLKNKMFIQLQNGERVSFWKCLLLNESENIAFENDKLDTTDDGGCNLQEKDVTEKLKKLVDEPRNGTCLRVVLLSKGGHFAGCVFDGNTVIAHKTFHRYVVRAKAGKRQSSKDASGKTIHSAGSSLRRYNELALKKEIQVLLAAWKLYFAASCCVFISAPSYDHQIFFDGKRPIFNCPQHLVRNIPLTVGRPTLKEAHRLYKLLTQIYSETDEEFTVFAKNKDEELFQNDSVQVNGQFESSRLDIGENSESNHSSILERKLDSIHIVSDSESERENISASTPLHEAAKSGNPQEVLDLLEQGLDPCIKDEKGRTPYMLATEKEVRDTFRRFMAMNLDKWDWHAAKVPSALTKEMEESQATKQAEKEAKRKARAKELKKLRKAKAKKAQAEAAQSQNASSSQNRGSTLNLPKLSKEEELKRAQDAEREKRAAAAERRMAALKAESAGSVAASSGTKTTGASDIICSCCRVSLAGIVPFHRYSYKYCSTTCMHLHKEILEDG</sequence>
<gene>
    <name evidence="17" type="ORF">OLC1_LOCUS11142</name>
</gene>
<organism evidence="17 18">
    <name type="scientific">Oldenlandia corymbosa var. corymbosa</name>
    <dbReference type="NCBI Taxonomy" id="529605"/>
    <lineage>
        <taxon>Eukaryota</taxon>
        <taxon>Viridiplantae</taxon>
        <taxon>Streptophyta</taxon>
        <taxon>Embryophyta</taxon>
        <taxon>Tracheophyta</taxon>
        <taxon>Spermatophyta</taxon>
        <taxon>Magnoliopsida</taxon>
        <taxon>eudicotyledons</taxon>
        <taxon>Gunneridae</taxon>
        <taxon>Pentapetalae</taxon>
        <taxon>asterids</taxon>
        <taxon>lamiids</taxon>
        <taxon>Gentianales</taxon>
        <taxon>Rubiaceae</taxon>
        <taxon>Rubioideae</taxon>
        <taxon>Spermacoceae</taxon>
        <taxon>Hedyotis-Oldenlandia complex</taxon>
        <taxon>Oldenlandia</taxon>
    </lineage>
</organism>
<dbReference type="GO" id="GO:0036503">
    <property type="term" value="P:ERAD pathway"/>
    <property type="evidence" value="ECO:0007669"/>
    <property type="project" value="TreeGrafter"/>
</dbReference>
<keyword evidence="11 13" id="KW-0040">ANK repeat</keyword>
<comment type="subcellular location">
    <subcellularLocation>
        <location evidence="1">Cytoplasm</location>
    </subcellularLocation>
</comment>
<evidence type="ECO:0000313" key="18">
    <source>
        <dbReference type="Proteomes" id="UP001161247"/>
    </source>
</evidence>
<evidence type="ECO:0000256" key="13">
    <source>
        <dbReference type="PROSITE-ProRule" id="PRU00023"/>
    </source>
</evidence>
<proteinExistence type="inferred from homology"/>
<keyword evidence="5" id="KW-0479">Metal-binding</keyword>
<feature type="compositionally biased region" description="Basic residues" evidence="15">
    <location>
        <begin position="606"/>
        <end position="624"/>
    </location>
</feature>
<feature type="region of interest" description="Disordered" evidence="15">
    <location>
        <begin position="115"/>
        <end position="144"/>
    </location>
</feature>
<keyword evidence="10" id="KW-0862">Zinc</keyword>
<dbReference type="InterPro" id="IPR041540">
    <property type="entry name" value="VATC"/>
</dbReference>
<dbReference type="PROSITE" id="PS50088">
    <property type="entry name" value="ANK_REPEAT"/>
    <property type="match status" value="1"/>
</dbReference>
<keyword evidence="12" id="KW-0175">Coiled coil</keyword>
<feature type="region of interest" description="Disordered" evidence="15">
    <location>
        <begin position="214"/>
        <end position="235"/>
    </location>
</feature>
<dbReference type="GO" id="GO:0004519">
    <property type="term" value="F:endonuclease activity"/>
    <property type="evidence" value="ECO:0007669"/>
    <property type="project" value="UniProtKB-KW"/>
</dbReference>
<dbReference type="InterPro" id="IPR041175">
    <property type="entry name" value="VLRF1/Vms1"/>
</dbReference>
<evidence type="ECO:0000313" key="17">
    <source>
        <dbReference type="EMBL" id="CAI9101583.1"/>
    </source>
</evidence>
<evidence type="ECO:0000256" key="5">
    <source>
        <dbReference type="ARBA" id="ARBA00022723"/>
    </source>
</evidence>
<dbReference type="Pfam" id="PF18826">
    <property type="entry name" value="bVLRF1"/>
    <property type="match status" value="1"/>
</dbReference>
<dbReference type="AlphaFoldDB" id="A0AAV1D245"/>
<feature type="region of interest" description="Disordered" evidence="15">
    <location>
        <begin position="590"/>
        <end position="674"/>
    </location>
</feature>
<evidence type="ECO:0000256" key="12">
    <source>
        <dbReference type="ARBA" id="ARBA00023054"/>
    </source>
</evidence>
<dbReference type="InterPro" id="IPR047139">
    <property type="entry name" value="ANKZ1/VMS1"/>
</dbReference>
<dbReference type="PROSITE" id="PS50297">
    <property type="entry name" value="ANK_REP_REGION"/>
    <property type="match status" value="1"/>
</dbReference>
<evidence type="ECO:0000256" key="7">
    <source>
        <dbReference type="ARBA" id="ARBA00022759"/>
    </source>
</evidence>
<evidence type="ECO:0000256" key="6">
    <source>
        <dbReference type="ARBA" id="ARBA00022737"/>
    </source>
</evidence>
<feature type="compositionally biased region" description="Basic and acidic residues" evidence="15">
    <location>
        <begin position="650"/>
        <end position="674"/>
    </location>
</feature>
<dbReference type="Gene3D" id="1.25.40.20">
    <property type="entry name" value="Ankyrin repeat-containing domain"/>
    <property type="match status" value="1"/>
</dbReference>
<feature type="repeat" description="ANK" evidence="13">
    <location>
        <begin position="516"/>
        <end position="548"/>
    </location>
</feature>
<dbReference type="Proteomes" id="UP001161247">
    <property type="component" value="Chromosome 4"/>
</dbReference>
<dbReference type="GO" id="GO:0005737">
    <property type="term" value="C:cytoplasm"/>
    <property type="evidence" value="ECO:0007669"/>
    <property type="project" value="UniProtKB-SubCell"/>
</dbReference>
<reference evidence="17" key="1">
    <citation type="submission" date="2023-03" db="EMBL/GenBank/DDBJ databases">
        <authorList>
            <person name="Julca I."/>
        </authorList>
    </citation>
    <scope>NUCLEOTIDE SEQUENCE</scope>
</reference>
<keyword evidence="7 14" id="KW-0255">Endonuclease</keyword>
<evidence type="ECO:0000256" key="2">
    <source>
        <dbReference type="ARBA" id="ARBA00009262"/>
    </source>
</evidence>
<feature type="domain" description="VLRF1" evidence="16">
    <location>
        <begin position="304"/>
        <end position="445"/>
    </location>
</feature>
<keyword evidence="8" id="KW-0863">Zinc-finger</keyword>
<keyword evidence="4 14" id="KW-0540">Nuclease</keyword>
<dbReference type="PANTHER" id="PTHR16036">
    <property type="entry name" value="ANKYRIN REPEAT AND ZINC FINGER DOMAIN-CONTAINING PROTEIN 1"/>
    <property type="match status" value="1"/>
</dbReference>
<dbReference type="GO" id="GO:0008270">
    <property type="term" value="F:zinc ion binding"/>
    <property type="evidence" value="ECO:0007669"/>
    <property type="project" value="UniProtKB-KW"/>
</dbReference>
<dbReference type="GO" id="GO:0016787">
    <property type="term" value="F:hydrolase activity"/>
    <property type="evidence" value="ECO:0007669"/>
    <property type="project" value="UniProtKB-KW"/>
</dbReference>
<evidence type="ECO:0000259" key="16">
    <source>
        <dbReference type="PROSITE" id="PS52044"/>
    </source>
</evidence>
<dbReference type="EMBL" id="OX459121">
    <property type="protein sequence ID" value="CAI9101583.1"/>
    <property type="molecule type" value="Genomic_DNA"/>
</dbReference>
<accession>A0AAV1D245</accession>
<evidence type="ECO:0000256" key="9">
    <source>
        <dbReference type="ARBA" id="ARBA00022801"/>
    </source>
</evidence>
<evidence type="ECO:0000256" key="10">
    <source>
        <dbReference type="ARBA" id="ARBA00022833"/>
    </source>
</evidence>
<dbReference type="SUPFAM" id="SSF48403">
    <property type="entry name" value="Ankyrin repeat"/>
    <property type="match status" value="1"/>
</dbReference>
<name>A0AAV1D245_OLDCO</name>
<keyword evidence="18" id="KW-1185">Reference proteome</keyword>
<feature type="compositionally biased region" description="Acidic residues" evidence="15">
    <location>
        <begin position="128"/>
        <end position="138"/>
    </location>
</feature>
<comment type="domain">
    <text evidence="14">The VLRF1 domain mediates binding to the 60S ribosomal subunit.</text>
</comment>
<feature type="region of interest" description="Disordered" evidence="15">
    <location>
        <begin position="1"/>
        <end position="25"/>
    </location>
</feature>
<dbReference type="PROSITE" id="PS52044">
    <property type="entry name" value="VLRF1"/>
    <property type="match status" value="1"/>
</dbReference>
<evidence type="ECO:0000256" key="4">
    <source>
        <dbReference type="ARBA" id="ARBA00022722"/>
    </source>
</evidence>
<evidence type="ECO:0000256" key="1">
    <source>
        <dbReference type="ARBA" id="ARBA00004496"/>
    </source>
</evidence>
<protein>
    <submittedName>
        <fullName evidence="17">OLC1v1038949C2</fullName>
    </submittedName>
</protein>
<evidence type="ECO:0000256" key="3">
    <source>
        <dbReference type="ARBA" id="ARBA00022490"/>
    </source>
</evidence>
<evidence type="ECO:0000256" key="14">
    <source>
        <dbReference type="PROSITE-ProRule" id="PRU01389"/>
    </source>
</evidence>
<dbReference type="Pfam" id="PF18716">
    <property type="entry name" value="VATC"/>
    <property type="match status" value="1"/>
</dbReference>
<keyword evidence="9 14" id="KW-0378">Hydrolase</keyword>
<keyword evidence="3 14" id="KW-0963">Cytoplasm</keyword>
<evidence type="ECO:0000256" key="15">
    <source>
        <dbReference type="SAM" id="MobiDB-lite"/>
    </source>
</evidence>
<keyword evidence="6" id="KW-0677">Repeat</keyword>